<dbReference type="RefSeq" id="XP_004362378.1">
    <property type="nucleotide sequence ID" value="XM_004362321.1"/>
</dbReference>
<evidence type="ECO:0000313" key="2">
    <source>
        <dbReference type="Proteomes" id="UP000007797"/>
    </source>
</evidence>
<sequence length="48" mass="5493">MFSNREARKNTFAVIRDISVFGLATTFFATQGHLVSKIDDLLKLIYED</sequence>
<proteinExistence type="predicted"/>
<dbReference type="EMBL" id="GL883006">
    <property type="protein sequence ID" value="EGG24527.1"/>
    <property type="molecule type" value="Genomic_DNA"/>
</dbReference>
<protein>
    <submittedName>
        <fullName evidence="1">Uncharacterized protein</fullName>
    </submittedName>
</protein>
<dbReference type="AlphaFoldDB" id="F4PI93"/>
<reference evidence="2" key="1">
    <citation type="journal article" date="2011" name="Genome Res.">
        <title>Phylogeny-wide analysis of social amoeba genomes highlights ancient origins for complex intercellular communication.</title>
        <authorList>
            <person name="Heidel A.J."/>
            <person name="Lawal H.M."/>
            <person name="Felder M."/>
            <person name="Schilde C."/>
            <person name="Helps N.R."/>
            <person name="Tunggal B."/>
            <person name="Rivero F."/>
            <person name="John U."/>
            <person name="Schleicher M."/>
            <person name="Eichinger L."/>
            <person name="Platzer M."/>
            <person name="Noegel A.A."/>
            <person name="Schaap P."/>
            <person name="Gloeckner G."/>
        </authorList>
    </citation>
    <scope>NUCLEOTIDE SEQUENCE [LARGE SCALE GENOMIC DNA]</scope>
    <source>
        <strain evidence="2">SH3</strain>
    </source>
</reference>
<evidence type="ECO:0000313" key="1">
    <source>
        <dbReference type="EMBL" id="EGG24527.1"/>
    </source>
</evidence>
<dbReference type="GeneID" id="14877183"/>
<gene>
    <name evidence="1" type="ORF">DFA_02770</name>
</gene>
<dbReference type="KEGG" id="dfa:DFA_02770"/>
<organism evidence="1 2">
    <name type="scientific">Cavenderia fasciculata</name>
    <name type="common">Slime mold</name>
    <name type="synonym">Dictyostelium fasciculatum</name>
    <dbReference type="NCBI Taxonomy" id="261658"/>
    <lineage>
        <taxon>Eukaryota</taxon>
        <taxon>Amoebozoa</taxon>
        <taxon>Evosea</taxon>
        <taxon>Eumycetozoa</taxon>
        <taxon>Dictyostelia</taxon>
        <taxon>Acytosteliales</taxon>
        <taxon>Cavenderiaceae</taxon>
        <taxon>Cavenderia</taxon>
    </lineage>
</organism>
<name>F4PI93_CACFS</name>
<keyword evidence="2" id="KW-1185">Reference proteome</keyword>
<accession>F4PI93</accession>
<dbReference type="Proteomes" id="UP000007797">
    <property type="component" value="Unassembled WGS sequence"/>
</dbReference>